<dbReference type="Pfam" id="PF12802">
    <property type="entry name" value="MarR_2"/>
    <property type="match status" value="1"/>
</dbReference>
<evidence type="ECO:0000313" key="5">
    <source>
        <dbReference type="EMBL" id="MDF0602742.1"/>
    </source>
</evidence>
<dbReference type="RefSeq" id="WP_275568867.1">
    <property type="nucleotide sequence ID" value="NZ_JARGYC010000059.1"/>
</dbReference>
<evidence type="ECO:0000259" key="4">
    <source>
        <dbReference type="PROSITE" id="PS50995"/>
    </source>
</evidence>
<dbReference type="Gene3D" id="1.10.10.10">
    <property type="entry name" value="Winged helix-like DNA-binding domain superfamily/Winged helix DNA-binding domain"/>
    <property type="match status" value="1"/>
</dbReference>
<keyword evidence="6" id="KW-1185">Reference proteome</keyword>
<dbReference type="SMART" id="SM00347">
    <property type="entry name" value="HTH_MARR"/>
    <property type="match status" value="1"/>
</dbReference>
<dbReference type="PROSITE" id="PS50995">
    <property type="entry name" value="HTH_MARR_2"/>
    <property type="match status" value="1"/>
</dbReference>
<dbReference type="PROSITE" id="PS01117">
    <property type="entry name" value="HTH_MARR_1"/>
    <property type="match status" value="1"/>
</dbReference>
<evidence type="ECO:0000313" key="6">
    <source>
        <dbReference type="Proteomes" id="UP001220964"/>
    </source>
</evidence>
<sequence length="147" mass="16361">MSYRLHESLGYRLTLASRVQQRRLEEKLRPLGLSRLDWVILVSVGYDGLRRPSDISDHLGVDRTAVSRALRRMETSGLLARRNGKGDGRTRTVALTDAGRDTLARATPLAQENAALIAERLSPGEQDLLARLLTKLITDDDLPPSTF</sequence>
<reference evidence="5" key="1">
    <citation type="submission" date="2023-03" db="EMBL/GenBank/DDBJ databases">
        <title>Multiphase analysis and comparison of six strains from genera Psychromarinibacter, Lutimaribacter, and Maritimibacter, including a novel species: Psychromarinibacter sediminicola sp. nov.</title>
        <authorList>
            <person name="Wang Y.-H."/>
            <person name="Ye M.-Q."/>
            <person name="Du Z.-J."/>
        </authorList>
    </citation>
    <scope>NUCLEOTIDE SEQUENCE</scope>
    <source>
        <strain evidence="5">C21-152</strain>
    </source>
</reference>
<dbReference type="AlphaFoldDB" id="A0AAE3NV86"/>
<proteinExistence type="predicted"/>
<dbReference type="InterPro" id="IPR036388">
    <property type="entry name" value="WH-like_DNA-bd_sf"/>
</dbReference>
<keyword evidence="3" id="KW-0804">Transcription</keyword>
<name>A0AAE3NV86_9RHOB</name>
<evidence type="ECO:0000256" key="2">
    <source>
        <dbReference type="ARBA" id="ARBA00023125"/>
    </source>
</evidence>
<dbReference type="InterPro" id="IPR023187">
    <property type="entry name" value="Tscrpt_reg_MarR-type_CS"/>
</dbReference>
<keyword evidence="2 5" id="KW-0238">DNA-binding</keyword>
<keyword evidence="1" id="KW-0805">Transcription regulation</keyword>
<dbReference type="GO" id="GO:0003677">
    <property type="term" value="F:DNA binding"/>
    <property type="evidence" value="ECO:0007669"/>
    <property type="project" value="UniProtKB-KW"/>
</dbReference>
<evidence type="ECO:0000256" key="3">
    <source>
        <dbReference type="ARBA" id="ARBA00023163"/>
    </source>
</evidence>
<feature type="domain" description="HTH marR-type" evidence="4">
    <location>
        <begin position="6"/>
        <end position="138"/>
    </location>
</feature>
<dbReference type="EMBL" id="JARGYC010000059">
    <property type="protein sequence ID" value="MDF0602742.1"/>
    <property type="molecule type" value="Genomic_DNA"/>
</dbReference>
<comment type="caution">
    <text evidence="5">The sequence shown here is derived from an EMBL/GenBank/DDBJ whole genome shotgun (WGS) entry which is preliminary data.</text>
</comment>
<gene>
    <name evidence="5" type="ORF">P1J78_18535</name>
</gene>
<dbReference type="SUPFAM" id="SSF46785">
    <property type="entry name" value="Winged helix' DNA-binding domain"/>
    <property type="match status" value="1"/>
</dbReference>
<protein>
    <submittedName>
        <fullName evidence="5">Winged helix DNA-binding protein</fullName>
    </submittedName>
</protein>
<accession>A0AAE3NV86</accession>
<dbReference type="InterPro" id="IPR000835">
    <property type="entry name" value="HTH_MarR-typ"/>
</dbReference>
<dbReference type="PANTHER" id="PTHR42756">
    <property type="entry name" value="TRANSCRIPTIONAL REGULATOR, MARR"/>
    <property type="match status" value="1"/>
</dbReference>
<dbReference type="Proteomes" id="UP001220964">
    <property type="component" value="Unassembled WGS sequence"/>
</dbReference>
<dbReference type="PRINTS" id="PR00598">
    <property type="entry name" value="HTHMARR"/>
</dbReference>
<organism evidence="5 6">
    <name type="scientific">Psychromarinibacter sediminicola</name>
    <dbReference type="NCBI Taxonomy" id="3033385"/>
    <lineage>
        <taxon>Bacteria</taxon>
        <taxon>Pseudomonadati</taxon>
        <taxon>Pseudomonadota</taxon>
        <taxon>Alphaproteobacteria</taxon>
        <taxon>Rhodobacterales</taxon>
        <taxon>Paracoccaceae</taxon>
        <taxon>Psychromarinibacter</taxon>
    </lineage>
</organism>
<dbReference type="PANTHER" id="PTHR42756:SF1">
    <property type="entry name" value="TRANSCRIPTIONAL REPRESSOR OF EMRAB OPERON"/>
    <property type="match status" value="1"/>
</dbReference>
<dbReference type="InterPro" id="IPR036390">
    <property type="entry name" value="WH_DNA-bd_sf"/>
</dbReference>
<dbReference type="GO" id="GO:0003700">
    <property type="term" value="F:DNA-binding transcription factor activity"/>
    <property type="evidence" value="ECO:0007669"/>
    <property type="project" value="InterPro"/>
</dbReference>
<evidence type="ECO:0000256" key="1">
    <source>
        <dbReference type="ARBA" id="ARBA00023015"/>
    </source>
</evidence>